<proteinExistence type="predicted"/>
<accession>A0A0A9F5G7</accession>
<dbReference type="EMBL" id="GBRH01191442">
    <property type="protein sequence ID" value="JAE06454.1"/>
    <property type="molecule type" value="Transcribed_RNA"/>
</dbReference>
<evidence type="ECO:0000313" key="1">
    <source>
        <dbReference type="EMBL" id="JAE06454.1"/>
    </source>
</evidence>
<organism evidence="1">
    <name type="scientific">Arundo donax</name>
    <name type="common">Giant reed</name>
    <name type="synonym">Donax arundinaceus</name>
    <dbReference type="NCBI Taxonomy" id="35708"/>
    <lineage>
        <taxon>Eukaryota</taxon>
        <taxon>Viridiplantae</taxon>
        <taxon>Streptophyta</taxon>
        <taxon>Embryophyta</taxon>
        <taxon>Tracheophyta</taxon>
        <taxon>Spermatophyta</taxon>
        <taxon>Magnoliopsida</taxon>
        <taxon>Liliopsida</taxon>
        <taxon>Poales</taxon>
        <taxon>Poaceae</taxon>
        <taxon>PACMAD clade</taxon>
        <taxon>Arundinoideae</taxon>
        <taxon>Arundineae</taxon>
        <taxon>Arundo</taxon>
    </lineage>
</organism>
<name>A0A0A9F5G7_ARUDO</name>
<protein>
    <submittedName>
        <fullName evidence="1">Uncharacterized protein</fullName>
    </submittedName>
</protein>
<sequence>MHIYSQFFSSLKCNLCQCSCLSGHLFSPDGGCSTSKITGSSGFAVPFSHTVQPWLNS</sequence>
<reference evidence="1" key="1">
    <citation type="submission" date="2014-09" db="EMBL/GenBank/DDBJ databases">
        <authorList>
            <person name="Magalhaes I.L.F."/>
            <person name="Oliveira U."/>
            <person name="Santos F.R."/>
            <person name="Vidigal T.H.D.A."/>
            <person name="Brescovit A.D."/>
            <person name="Santos A.J."/>
        </authorList>
    </citation>
    <scope>NUCLEOTIDE SEQUENCE</scope>
    <source>
        <tissue evidence="1">Shoot tissue taken approximately 20 cm above the soil surface</tissue>
    </source>
</reference>
<reference evidence="1" key="2">
    <citation type="journal article" date="2015" name="Data Brief">
        <title>Shoot transcriptome of the giant reed, Arundo donax.</title>
        <authorList>
            <person name="Barrero R.A."/>
            <person name="Guerrero F.D."/>
            <person name="Moolhuijzen P."/>
            <person name="Goolsby J.A."/>
            <person name="Tidwell J."/>
            <person name="Bellgard S.E."/>
            <person name="Bellgard M.I."/>
        </authorList>
    </citation>
    <scope>NUCLEOTIDE SEQUENCE</scope>
    <source>
        <tissue evidence="1">Shoot tissue taken approximately 20 cm above the soil surface</tissue>
    </source>
</reference>
<dbReference type="AlphaFoldDB" id="A0A0A9F5G7"/>